<evidence type="ECO:0000313" key="2">
    <source>
        <dbReference type="EMBL" id="KAK7529159.1"/>
    </source>
</evidence>
<feature type="compositionally biased region" description="Basic residues" evidence="1">
    <location>
        <begin position="207"/>
        <end position="217"/>
    </location>
</feature>
<dbReference type="RefSeq" id="XP_066649776.1">
    <property type="nucleotide sequence ID" value="XM_066794338.1"/>
</dbReference>
<evidence type="ECO:0000313" key="3">
    <source>
        <dbReference type="Proteomes" id="UP001360953"/>
    </source>
</evidence>
<feature type="region of interest" description="Disordered" evidence="1">
    <location>
        <begin position="92"/>
        <end position="111"/>
    </location>
</feature>
<dbReference type="Proteomes" id="UP001360953">
    <property type="component" value="Unassembled WGS sequence"/>
</dbReference>
<accession>A0ABR1L349</accession>
<keyword evidence="3" id="KW-1185">Reference proteome</keyword>
<name>A0ABR1L349_9PEZI</name>
<feature type="region of interest" description="Disordered" evidence="1">
    <location>
        <begin position="34"/>
        <end position="61"/>
    </location>
</feature>
<comment type="caution">
    <text evidence="2">The sequence shown here is derived from an EMBL/GenBank/DDBJ whole genome shotgun (WGS) entry which is preliminary data.</text>
</comment>
<sequence length="288" mass="31881">MQVCECRGASHFPHAVWRLQCWSVISQPRRRRAWQGIGPLPGTSQQGASDGDRGQCAREQPLEEQRRVWSMTCWMGVDEVIECGDGTWSPGNRPARIWGTSGGPQRRARRETNDCSVYRRRAEVVQGIRDDVEENFPPDRGIPVAAGNQDGPTFVLIQRRFTSTELYRLPPCPSNRCATPGSLKPVSKELGQLPLTSNNVHQDTRGRGARPRPRRRGATTDSAAIKPYLTVGTIREPLCPDGTGRTSHSSLVSGQPRCPGASKLRLQSVVVEKLLPLQRFENAMPALA</sequence>
<feature type="region of interest" description="Disordered" evidence="1">
    <location>
        <begin position="191"/>
        <end position="223"/>
    </location>
</feature>
<reference evidence="2 3" key="1">
    <citation type="submission" date="2024-04" db="EMBL/GenBank/DDBJ databases">
        <title>Phyllosticta paracitricarpa is synonymous to the EU quarantine fungus P. citricarpa based on phylogenomic analyses.</title>
        <authorList>
            <consortium name="Lawrence Berkeley National Laboratory"/>
            <person name="Van ingen-buijs V.A."/>
            <person name="Van westerhoven A.C."/>
            <person name="Haridas S."/>
            <person name="Skiadas P."/>
            <person name="Martin F."/>
            <person name="Groenewald J.Z."/>
            <person name="Crous P.W."/>
            <person name="Seidl M.F."/>
        </authorList>
    </citation>
    <scope>NUCLEOTIDE SEQUENCE [LARGE SCALE GENOMIC DNA]</scope>
    <source>
        <strain evidence="2 3">CPC 17464</strain>
    </source>
</reference>
<gene>
    <name evidence="2" type="ORF">J3D65DRAFT_183121</name>
</gene>
<organism evidence="2 3">
    <name type="scientific">Phyllosticta citribraziliensis</name>
    <dbReference type="NCBI Taxonomy" id="989973"/>
    <lineage>
        <taxon>Eukaryota</taxon>
        <taxon>Fungi</taxon>
        <taxon>Dikarya</taxon>
        <taxon>Ascomycota</taxon>
        <taxon>Pezizomycotina</taxon>
        <taxon>Dothideomycetes</taxon>
        <taxon>Dothideomycetes incertae sedis</taxon>
        <taxon>Botryosphaeriales</taxon>
        <taxon>Phyllostictaceae</taxon>
        <taxon>Phyllosticta</taxon>
    </lineage>
</organism>
<dbReference type="EMBL" id="JBBPEH010000018">
    <property type="protein sequence ID" value="KAK7529159.1"/>
    <property type="molecule type" value="Genomic_DNA"/>
</dbReference>
<protein>
    <submittedName>
        <fullName evidence="2">Uncharacterized protein</fullName>
    </submittedName>
</protein>
<feature type="compositionally biased region" description="Basic and acidic residues" evidence="1">
    <location>
        <begin position="50"/>
        <end position="61"/>
    </location>
</feature>
<dbReference type="GeneID" id="92027244"/>
<evidence type="ECO:0000256" key="1">
    <source>
        <dbReference type="SAM" id="MobiDB-lite"/>
    </source>
</evidence>
<proteinExistence type="predicted"/>